<gene>
    <name evidence="4" type="ORF">EW146_g8564</name>
</gene>
<dbReference type="Pfam" id="PF00378">
    <property type="entry name" value="ECH_1"/>
    <property type="match status" value="2"/>
</dbReference>
<dbReference type="CDD" id="cd06558">
    <property type="entry name" value="crotonase-like"/>
    <property type="match status" value="1"/>
</dbReference>
<dbReference type="AlphaFoldDB" id="A0A4S4LF41"/>
<evidence type="ECO:0000313" key="5">
    <source>
        <dbReference type="Proteomes" id="UP000310158"/>
    </source>
</evidence>
<proteinExistence type="inferred from homology"/>
<evidence type="ECO:0000256" key="2">
    <source>
        <dbReference type="RuleBase" id="RU003707"/>
    </source>
</evidence>
<dbReference type="InterPro" id="IPR018376">
    <property type="entry name" value="Enoyl-CoA_hyd/isom_CS"/>
</dbReference>
<dbReference type="InterPro" id="IPR001753">
    <property type="entry name" value="Enoyl-CoA_hydra/iso"/>
</dbReference>
<dbReference type="InterPro" id="IPR029045">
    <property type="entry name" value="ClpP/crotonase-like_dom_sf"/>
</dbReference>
<dbReference type="Gene3D" id="3.90.226.10">
    <property type="entry name" value="2-enoyl-CoA Hydratase, Chain A, domain 1"/>
    <property type="match status" value="2"/>
</dbReference>
<feature type="region of interest" description="Disordered" evidence="3">
    <location>
        <begin position="263"/>
        <end position="285"/>
    </location>
</feature>
<dbReference type="PROSITE" id="PS00166">
    <property type="entry name" value="ENOYL_COA_HYDRATASE"/>
    <property type="match status" value="1"/>
</dbReference>
<protein>
    <submittedName>
        <fullName evidence="4">Uncharacterized protein</fullName>
    </submittedName>
</protein>
<dbReference type="PANTHER" id="PTHR11941">
    <property type="entry name" value="ENOYL-COA HYDRATASE-RELATED"/>
    <property type="match status" value="1"/>
</dbReference>
<dbReference type="PANTHER" id="PTHR11941:SF158">
    <property type="entry name" value="ENOYL-COA HYDRATASE (AFU_ORTHOLOGUE AFUA_2G10650)"/>
    <property type="match status" value="1"/>
</dbReference>
<keyword evidence="5" id="KW-1185">Reference proteome</keyword>
<reference evidence="4 5" key="1">
    <citation type="submission" date="2019-02" db="EMBL/GenBank/DDBJ databases">
        <title>Genome sequencing of the rare red list fungi Bondarzewia mesenterica.</title>
        <authorList>
            <person name="Buettner E."/>
            <person name="Kellner H."/>
        </authorList>
    </citation>
    <scope>NUCLEOTIDE SEQUENCE [LARGE SCALE GENOMIC DNA]</scope>
    <source>
        <strain evidence="4 5">DSM 108281</strain>
    </source>
</reference>
<comment type="caution">
    <text evidence="4">The sequence shown here is derived from an EMBL/GenBank/DDBJ whole genome shotgun (WGS) entry which is preliminary data.</text>
</comment>
<dbReference type="GO" id="GO:0003824">
    <property type="term" value="F:catalytic activity"/>
    <property type="evidence" value="ECO:0007669"/>
    <property type="project" value="InterPro"/>
</dbReference>
<name>A0A4S4LF41_9AGAM</name>
<sequence>MPTNTHFLVDPPALSDEITICFPEDHVLVVRMNRPRSLNAMTPQMASDIKAVFDWFDDEPSLWVVVITGEGRAFCAGADLKASVRPTRLPPPSLPSRTDISAKYQYINTSRININVPIGNRWNVTQQGGHSHEQEDIASSVHGFGSLSRRASSKPIVAAVNGGAFGGGVEILLNCDIVIASDDAVFALPEVKRGVIAAQGGTSAMHPHPITAFNSLKPAPFNFPSLPVIPRLKAVAGHQLAAEMLLLGRPVGAAEAQQRFRLYARSPVPSPSKHSRQRDNSNSNLRPIHSSYFFSKFVSTLQNKKTPSLSAYATHVFPMPQTQIQIRSNQMGTPSPVADMEPQMPKSVNAVVPKDEVLPTAVEWATRIAANSPDAVQCTKRGLVLAARHGDVERAVIEHAWSAESRRVYGGDNIKEGLRAFSEVRTPFFFVSLTSGISLDDSRGLRDWVGKRKPNWRNPAKL</sequence>
<dbReference type="Proteomes" id="UP000310158">
    <property type="component" value="Unassembled WGS sequence"/>
</dbReference>
<dbReference type="OrthoDB" id="2139957at2759"/>
<dbReference type="GO" id="GO:0006635">
    <property type="term" value="P:fatty acid beta-oxidation"/>
    <property type="evidence" value="ECO:0007669"/>
    <property type="project" value="TreeGrafter"/>
</dbReference>
<dbReference type="GO" id="GO:0005739">
    <property type="term" value="C:mitochondrion"/>
    <property type="evidence" value="ECO:0007669"/>
    <property type="project" value="TreeGrafter"/>
</dbReference>
<evidence type="ECO:0000313" key="4">
    <source>
        <dbReference type="EMBL" id="THH09821.1"/>
    </source>
</evidence>
<dbReference type="SUPFAM" id="SSF52096">
    <property type="entry name" value="ClpP/crotonase"/>
    <property type="match status" value="2"/>
</dbReference>
<organism evidence="4 5">
    <name type="scientific">Bondarzewia mesenterica</name>
    <dbReference type="NCBI Taxonomy" id="1095465"/>
    <lineage>
        <taxon>Eukaryota</taxon>
        <taxon>Fungi</taxon>
        <taxon>Dikarya</taxon>
        <taxon>Basidiomycota</taxon>
        <taxon>Agaricomycotina</taxon>
        <taxon>Agaricomycetes</taxon>
        <taxon>Russulales</taxon>
        <taxon>Bondarzewiaceae</taxon>
        <taxon>Bondarzewia</taxon>
    </lineage>
</organism>
<accession>A0A4S4LF41</accession>
<dbReference type="EMBL" id="SGPL01000606">
    <property type="protein sequence ID" value="THH09821.1"/>
    <property type="molecule type" value="Genomic_DNA"/>
</dbReference>
<evidence type="ECO:0000256" key="3">
    <source>
        <dbReference type="SAM" id="MobiDB-lite"/>
    </source>
</evidence>
<evidence type="ECO:0000256" key="1">
    <source>
        <dbReference type="ARBA" id="ARBA00005254"/>
    </source>
</evidence>
<comment type="similarity">
    <text evidence="1 2">Belongs to the enoyl-CoA hydratase/isomerase family.</text>
</comment>